<evidence type="ECO:0000313" key="1">
    <source>
        <dbReference type="EMBL" id="GGF85666.1"/>
    </source>
</evidence>
<evidence type="ECO:0000313" key="2">
    <source>
        <dbReference type="Proteomes" id="UP000608420"/>
    </source>
</evidence>
<protein>
    <submittedName>
        <fullName evidence="1">Uncharacterized protein</fullName>
    </submittedName>
</protein>
<accession>A0ABQ1VPC4</accession>
<gene>
    <name evidence="1" type="ORF">GCM10010913_03900</name>
</gene>
<dbReference type="EMBL" id="BMIW01000002">
    <property type="protein sequence ID" value="GGF85666.1"/>
    <property type="molecule type" value="Genomic_DNA"/>
</dbReference>
<dbReference type="Proteomes" id="UP000608420">
    <property type="component" value="Unassembled WGS sequence"/>
</dbReference>
<proteinExistence type="predicted"/>
<keyword evidence="2" id="KW-1185">Reference proteome</keyword>
<sequence>MDAGLSYVLSRRKINILHTRKGVRYEFQRKAIDFTTFGVDDDGRSVGSVRIEFFG</sequence>
<reference evidence="2" key="1">
    <citation type="journal article" date="2019" name="Int. J. Syst. Evol. Microbiol.">
        <title>The Global Catalogue of Microorganisms (GCM) 10K type strain sequencing project: providing services to taxonomists for standard genome sequencing and annotation.</title>
        <authorList>
            <consortium name="The Broad Institute Genomics Platform"/>
            <consortium name="The Broad Institute Genome Sequencing Center for Infectious Disease"/>
            <person name="Wu L."/>
            <person name="Ma J."/>
        </authorList>
    </citation>
    <scope>NUCLEOTIDE SEQUENCE [LARGE SCALE GENOMIC DNA]</scope>
    <source>
        <strain evidence="2">CGMCC 1.15420</strain>
    </source>
</reference>
<organism evidence="1 2">
    <name type="scientific">Paenibacillus aceti</name>
    <dbReference type="NCBI Taxonomy" id="1820010"/>
    <lineage>
        <taxon>Bacteria</taxon>
        <taxon>Bacillati</taxon>
        <taxon>Bacillota</taxon>
        <taxon>Bacilli</taxon>
        <taxon>Bacillales</taxon>
        <taxon>Paenibacillaceae</taxon>
        <taxon>Paenibacillus</taxon>
    </lineage>
</organism>
<name>A0ABQ1VPC4_9BACL</name>
<comment type="caution">
    <text evidence="1">The sequence shown here is derived from an EMBL/GenBank/DDBJ whole genome shotgun (WGS) entry which is preliminary data.</text>
</comment>